<name>L8GIV6_ACACF</name>
<dbReference type="SMART" id="SM00327">
    <property type="entry name" value="VWA"/>
    <property type="match status" value="1"/>
</dbReference>
<dbReference type="RefSeq" id="XP_004334802.1">
    <property type="nucleotide sequence ID" value="XM_004334754.1"/>
</dbReference>
<dbReference type="SUPFAM" id="SSF81383">
    <property type="entry name" value="F-box domain"/>
    <property type="match status" value="1"/>
</dbReference>
<dbReference type="Pfam" id="PF25106">
    <property type="entry name" value="VWA_4"/>
    <property type="match status" value="1"/>
</dbReference>
<sequence length="1054" mass="116561">MEAEKKTSETTTTTTTTVGDDSSVTAKKWDLLAVKRLLTSVESSLDDHRQALQTNASIYTVTLLSLLESIELSSGTKTRALTACFEDARMRPLGTHLLGHAQTTLPEVLKATKLLDSRREIKALEKRIERLKRQGTASSTILGQLQAKINDCSREVSTGSLSGAVIKKLKGWVRRRTAEELQFYALSFPKQPWVELADLLHLRPDDFPIPWFLDYVFGTDPPEDSIVTAGLKLNEDNIAELVAKCDIPYRYIRKKVSPRLLPEPVRVSIAQYTDLDTLIWYYEEICSPKVNQIIDRKLAKGEEPNFGYGKLMERLLFFQKNGVGFYQKLIPIAEKRLSQYNIPLEPPVSVAGDASASMQVAIETATIIASLMTALIKADLVFFNHKPLRPPIVPKTIDDVLSVATFVKANGATSPASALYPLYAKKEKNKFLIFVTDEEENSPYKGMFFADLLKKYLDEVNPEAKVLFMSFIEQNDPGMMVTELKSKLKLDCLQLKLSKKRPDLTKLDSFLGVLSAEGSFFESEITAYSRVFDFCGLKKCLSCIGDKKAAGRFFMVSLWASVLVDMIRREFDRQESREDEMLEALRNVRTLAEKSGVGELIAEVDDYLAQLAQEDYNDKRAKKEVMLAEVPKWEAKYRDPINNAFKPKAAVNEGVGTMSGSAEDDRHTALNPEVPIYMLSDEILISVFSNLDMMDLRNAGQVSQLFRRVSHDKTLWPILTGERGAGGKKKLDIAFCVDNTGSMGTYIKSAQDNILKIAEKISKLGGDNGGCDFRFALVAYRDHPPQDNSYVTKVYDFTDDFPKMKKNVDTMAASGGGDGPEEVACAFHDVLHLPWRDDATKICIFITDAPPHGLESSDGFPNGCPKGRDPIVLARQMIQKGIVIYSVSCEPAIGSFKYARDFLKAVADITEGQCISLANAAHLADVITGGAQEQLALDELKPQVKAEMDALPADLSQEEAVFHVTFALQKKGVKTAQLKVDTVSAAEAPFASEIVRCSTLKEAKANLAQLAKTVKKAATSSSSSSSGDVDVAQELITAAQVARIIAKINKEEGK</sequence>
<dbReference type="OMA" id="QCISLAN"/>
<evidence type="ECO:0000259" key="5">
    <source>
        <dbReference type="PROSITE" id="PS50181"/>
    </source>
</evidence>
<feature type="region of interest" description="Disordered" evidence="4">
    <location>
        <begin position="1"/>
        <end position="20"/>
    </location>
</feature>
<dbReference type="InterPro" id="IPR052969">
    <property type="entry name" value="Thr-specific_kinase-like"/>
</dbReference>
<evidence type="ECO:0000256" key="1">
    <source>
        <dbReference type="ARBA" id="ARBA00004613"/>
    </source>
</evidence>
<dbReference type="PANTHER" id="PTHR47763:SF1">
    <property type="entry name" value="DUF659 DOMAIN-CONTAINING PROTEIN"/>
    <property type="match status" value="1"/>
</dbReference>
<dbReference type="Gene3D" id="1.20.1280.50">
    <property type="match status" value="1"/>
</dbReference>
<evidence type="ECO:0000256" key="4">
    <source>
        <dbReference type="SAM" id="MobiDB-lite"/>
    </source>
</evidence>
<evidence type="ECO:0000256" key="2">
    <source>
        <dbReference type="ARBA" id="ARBA00022525"/>
    </source>
</evidence>
<proteinExistence type="predicted"/>
<dbReference type="SUPFAM" id="SSF53300">
    <property type="entry name" value="vWA-like"/>
    <property type="match status" value="2"/>
</dbReference>
<gene>
    <name evidence="7" type="ORF">ACA1_093350</name>
</gene>
<organism evidence="7 8">
    <name type="scientific">Acanthamoeba castellanii (strain ATCC 30010 / Neff)</name>
    <dbReference type="NCBI Taxonomy" id="1257118"/>
    <lineage>
        <taxon>Eukaryota</taxon>
        <taxon>Amoebozoa</taxon>
        <taxon>Discosea</taxon>
        <taxon>Longamoebia</taxon>
        <taxon>Centramoebida</taxon>
        <taxon>Acanthamoebidae</taxon>
        <taxon>Acanthamoeba</taxon>
    </lineage>
</organism>
<keyword evidence="2" id="KW-0964">Secreted</keyword>
<dbReference type="GO" id="GO:0004674">
    <property type="term" value="F:protein serine/threonine kinase activity"/>
    <property type="evidence" value="ECO:0007669"/>
    <property type="project" value="TreeGrafter"/>
</dbReference>
<dbReference type="Proteomes" id="UP000011083">
    <property type="component" value="Unassembled WGS sequence"/>
</dbReference>
<dbReference type="PANTHER" id="PTHR47763">
    <property type="entry name" value="ALPHA-PROTEIN KINASE VWKA"/>
    <property type="match status" value="1"/>
</dbReference>
<evidence type="ECO:0000256" key="3">
    <source>
        <dbReference type="ARBA" id="ARBA00022729"/>
    </source>
</evidence>
<feature type="domain" description="VWFA" evidence="6">
    <location>
        <begin position="732"/>
        <end position="944"/>
    </location>
</feature>
<keyword evidence="3" id="KW-0732">Signal</keyword>
<evidence type="ECO:0000259" key="6">
    <source>
        <dbReference type="PROSITE" id="PS50234"/>
    </source>
</evidence>
<dbReference type="PROSITE" id="PS50234">
    <property type="entry name" value="VWFA"/>
    <property type="match status" value="1"/>
</dbReference>
<dbReference type="SMART" id="SM00256">
    <property type="entry name" value="FBOX"/>
    <property type="match status" value="1"/>
</dbReference>
<dbReference type="GO" id="GO:0005737">
    <property type="term" value="C:cytoplasm"/>
    <property type="evidence" value="ECO:0007669"/>
    <property type="project" value="TreeGrafter"/>
</dbReference>
<dbReference type="InterPro" id="IPR036465">
    <property type="entry name" value="vWFA_dom_sf"/>
</dbReference>
<evidence type="ECO:0000313" key="7">
    <source>
        <dbReference type="EMBL" id="ELR12789.1"/>
    </source>
</evidence>
<dbReference type="STRING" id="1257118.L8GIV6"/>
<dbReference type="AlphaFoldDB" id="L8GIV6"/>
<dbReference type="PROSITE" id="PS50181">
    <property type="entry name" value="FBOX"/>
    <property type="match status" value="1"/>
</dbReference>
<comment type="subcellular location">
    <subcellularLocation>
        <location evidence="1">Secreted</location>
    </subcellularLocation>
</comment>
<keyword evidence="8" id="KW-1185">Reference proteome</keyword>
<dbReference type="CDD" id="cd00198">
    <property type="entry name" value="vWFA"/>
    <property type="match status" value="1"/>
</dbReference>
<dbReference type="VEuPathDB" id="AmoebaDB:ACA1_093350"/>
<protein>
    <submittedName>
        <fullName evidence="7">Fbox domain containing protein</fullName>
    </submittedName>
</protein>
<dbReference type="EMBL" id="KB008103">
    <property type="protein sequence ID" value="ELR12789.1"/>
    <property type="molecule type" value="Genomic_DNA"/>
</dbReference>
<accession>L8GIV6</accession>
<dbReference type="InterPro" id="IPR001810">
    <property type="entry name" value="F-box_dom"/>
</dbReference>
<dbReference type="InterPro" id="IPR056861">
    <property type="entry name" value="HMCN1-like_VWA"/>
</dbReference>
<feature type="domain" description="F-box" evidence="5">
    <location>
        <begin position="673"/>
        <end position="719"/>
    </location>
</feature>
<dbReference type="InterPro" id="IPR002035">
    <property type="entry name" value="VWF_A"/>
</dbReference>
<dbReference type="Gene3D" id="3.40.50.410">
    <property type="entry name" value="von Willebrand factor, type A domain"/>
    <property type="match status" value="2"/>
</dbReference>
<dbReference type="KEGG" id="acan:ACA1_093350"/>
<evidence type="ECO:0000313" key="8">
    <source>
        <dbReference type="Proteomes" id="UP000011083"/>
    </source>
</evidence>
<dbReference type="InterPro" id="IPR036047">
    <property type="entry name" value="F-box-like_dom_sf"/>
</dbReference>
<dbReference type="Pfam" id="PF12937">
    <property type="entry name" value="F-box-like"/>
    <property type="match status" value="1"/>
</dbReference>
<dbReference type="OrthoDB" id="30800at2759"/>
<reference evidence="7 8" key="1">
    <citation type="journal article" date="2013" name="Genome Biol.">
        <title>Genome of Acanthamoeba castellanii highlights extensive lateral gene transfer and early evolution of tyrosine kinase signaling.</title>
        <authorList>
            <person name="Clarke M."/>
            <person name="Lohan A.J."/>
            <person name="Liu B."/>
            <person name="Lagkouvardos I."/>
            <person name="Roy S."/>
            <person name="Zafar N."/>
            <person name="Bertelli C."/>
            <person name="Schilde C."/>
            <person name="Kianianmomeni A."/>
            <person name="Burglin T.R."/>
            <person name="Frech C."/>
            <person name="Turcotte B."/>
            <person name="Kopec K.O."/>
            <person name="Synnott J.M."/>
            <person name="Choo C."/>
            <person name="Paponov I."/>
            <person name="Finkler A."/>
            <person name="Soon Heng Tan C."/>
            <person name="Hutchins A.P."/>
            <person name="Weinmeier T."/>
            <person name="Rattei T."/>
            <person name="Chu J.S."/>
            <person name="Gimenez G."/>
            <person name="Irimia M."/>
            <person name="Rigden D.J."/>
            <person name="Fitzpatrick D.A."/>
            <person name="Lorenzo-Morales J."/>
            <person name="Bateman A."/>
            <person name="Chiu C.H."/>
            <person name="Tang P."/>
            <person name="Hegemann P."/>
            <person name="Fromm H."/>
            <person name="Raoult D."/>
            <person name="Greub G."/>
            <person name="Miranda-Saavedra D."/>
            <person name="Chen N."/>
            <person name="Nash P."/>
            <person name="Ginger M.L."/>
            <person name="Horn M."/>
            <person name="Schaap P."/>
            <person name="Caler L."/>
            <person name="Loftus B."/>
        </authorList>
    </citation>
    <scope>NUCLEOTIDE SEQUENCE [LARGE SCALE GENOMIC DNA]</scope>
    <source>
        <strain evidence="7 8">Neff</strain>
    </source>
</reference>
<dbReference type="GeneID" id="14913360"/>